<name>A0AA37SNA4_9BACT</name>
<evidence type="ECO:0000313" key="3">
    <source>
        <dbReference type="Proteomes" id="UP001156666"/>
    </source>
</evidence>
<reference evidence="2" key="1">
    <citation type="journal article" date="2014" name="Int. J. Syst. Evol. Microbiol.">
        <title>Complete genome sequence of Corynebacterium casei LMG S-19264T (=DSM 44701T), isolated from a smear-ripened cheese.</title>
        <authorList>
            <consortium name="US DOE Joint Genome Institute (JGI-PGF)"/>
            <person name="Walter F."/>
            <person name="Albersmeier A."/>
            <person name="Kalinowski J."/>
            <person name="Ruckert C."/>
        </authorList>
    </citation>
    <scope>NUCLEOTIDE SEQUENCE</scope>
    <source>
        <strain evidence="2">NBRC 108769</strain>
    </source>
</reference>
<sequence>MSARTYSMKQKIKLLWITFVVGTLIPLLIIIPLSFIGWFENSSGTIAFVALICIIPLVLYYYFSNQIIEKGLKEDNTNNTILSITFYVNFLIYMIATLIAFNLIIIGGFLVGGDVPMGMELVPSQIPYLIGGGTYLLIISILGMIYLSQSKKLIRSKKF</sequence>
<organism evidence="2 3">
    <name type="scientific">Portibacter lacus</name>
    <dbReference type="NCBI Taxonomy" id="1099794"/>
    <lineage>
        <taxon>Bacteria</taxon>
        <taxon>Pseudomonadati</taxon>
        <taxon>Bacteroidota</taxon>
        <taxon>Saprospiria</taxon>
        <taxon>Saprospirales</taxon>
        <taxon>Haliscomenobacteraceae</taxon>
        <taxon>Portibacter</taxon>
    </lineage>
</organism>
<evidence type="ECO:0000313" key="2">
    <source>
        <dbReference type="EMBL" id="GLR16194.1"/>
    </source>
</evidence>
<feature type="transmembrane region" description="Helical" evidence="1">
    <location>
        <begin position="45"/>
        <end position="63"/>
    </location>
</feature>
<feature type="transmembrane region" description="Helical" evidence="1">
    <location>
        <begin position="12"/>
        <end position="39"/>
    </location>
</feature>
<reference evidence="2" key="2">
    <citation type="submission" date="2023-01" db="EMBL/GenBank/DDBJ databases">
        <title>Draft genome sequence of Portibacter lacus strain NBRC 108769.</title>
        <authorList>
            <person name="Sun Q."/>
            <person name="Mori K."/>
        </authorList>
    </citation>
    <scope>NUCLEOTIDE SEQUENCE</scope>
    <source>
        <strain evidence="2">NBRC 108769</strain>
    </source>
</reference>
<dbReference type="Proteomes" id="UP001156666">
    <property type="component" value="Unassembled WGS sequence"/>
</dbReference>
<keyword evidence="3" id="KW-1185">Reference proteome</keyword>
<feature type="transmembrane region" description="Helical" evidence="1">
    <location>
        <begin position="126"/>
        <end position="147"/>
    </location>
</feature>
<keyword evidence="1" id="KW-1133">Transmembrane helix</keyword>
<proteinExistence type="predicted"/>
<gene>
    <name evidence="2" type="ORF">GCM10007940_08090</name>
</gene>
<comment type="caution">
    <text evidence="2">The sequence shown here is derived from an EMBL/GenBank/DDBJ whole genome shotgun (WGS) entry which is preliminary data.</text>
</comment>
<feature type="transmembrane region" description="Helical" evidence="1">
    <location>
        <begin position="84"/>
        <end position="106"/>
    </location>
</feature>
<keyword evidence="1" id="KW-0812">Transmembrane</keyword>
<keyword evidence="1" id="KW-0472">Membrane</keyword>
<dbReference type="EMBL" id="BSOH01000005">
    <property type="protein sequence ID" value="GLR16194.1"/>
    <property type="molecule type" value="Genomic_DNA"/>
</dbReference>
<accession>A0AA37SNA4</accession>
<dbReference type="AlphaFoldDB" id="A0AA37SNA4"/>
<protein>
    <submittedName>
        <fullName evidence="2">Uncharacterized protein</fullName>
    </submittedName>
</protein>
<evidence type="ECO:0000256" key="1">
    <source>
        <dbReference type="SAM" id="Phobius"/>
    </source>
</evidence>